<dbReference type="AlphaFoldDB" id="A0AAD1UI55"/>
<dbReference type="Proteomes" id="UP001295684">
    <property type="component" value="Unassembled WGS sequence"/>
</dbReference>
<evidence type="ECO:0000313" key="3">
    <source>
        <dbReference type="EMBL" id="CAI2369137.1"/>
    </source>
</evidence>
<keyword evidence="4" id="KW-1185">Reference proteome</keyword>
<comment type="caution">
    <text evidence="3">The sequence shown here is derived from an EMBL/GenBank/DDBJ whole genome shotgun (WGS) entry which is preliminary data.</text>
</comment>
<name>A0AAD1UI55_EUPCR</name>
<sequence>MERRKRKVKVKRNYFQKSPVVRKDETDIQAPFEFKIPNSRLKSSLENPEVLNIPGNHKSAFDFNCFSDNKIVDENRRLWKQVAELKKKLRKQESENLPLPQKGKYKVGTLIEKEIKLDDKLKELEQEQHEEVFDQRDRLIDITSGVNNCHAPIAGEWFERTVSASLQTTSSKDLEIELLRQQIHGLRSELLKAKDKVKELQNKLNSEDEINKILNCSFATSEHNAMSFYGIQTRDAKNSVIARNVTYMKEHKYPLEIMDNPDKLQEELKHCQDENQSLKKEFEQLQEKYQKINKRSKKLFTLNQKLMVSIKAQNDFDKAKRDKRNIVCKSCGETVNATTDMSSSMDRIKIKAENVSFMFCSNGFNHNSPTLGVSPRFNNDQEEFVYSTIQQNKPKIPNKSPEFKAKVVNNGCKYVKRPKRRKHGVERSKTPEEHTKKG</sequence>
<gene>
    <name evidence="3" type="ORF">ECRASSUSDP1_LOCUS10435</name>
</gene>
<proteinExistence type="predicted"/>
<evidence type="ECO:0000256" key="2">
    <source>
        <dbReference type="SAM" id="MobiDB-lite"/>
    </source>
</evidence>
<protein>
    <submittedName>
        <fullName evidence="3">Uncharacterized protein</fullName>
    </submittedName>
</protein>
<evidence type="ECO:0000313" key="4">
    <source>
        <dbReference type="Proteomes" id="UP001295684"/>
    </source>
</evidence>
<feature type="compositionally biased region" description="Basic and acidic residues" evidence="2">
    <location>
        <begin position="425"/>
        <end position="438"/>
    </location>
</feature>
<organism evidence="3 4">
    <name type="scientific">Euplotes crassus</name>
    <dbReference type="NCBI Taxonomy" id="5936"/>
    <lineage>
        <taxon>Eukaryota</taxon>
        <taxon>Sar</taxon>
        <taxon>Alveolata</taxon>
        <taxon>Ciliophora</taxon>
        <taxon>Intramacronucleata</taxon>
        <taxon>Spirotrichea</taxon>
        <taxon>Hypotrichia</taxon>
        <taxon>Euplotida</taxon>
        <taxon>Euplotidae</taxon>
        <taxon>Moneuplotes</taxon>
    </lineage>
</organism>
<reference evidence="3" key="1">
    <citation type="submission" date="2023-07" db="EMBL/GenBank/DDBJ databases">
        <authorList>
            <consortium name="AG Swart"/>
            <person name="Singh M."/>
            <person name="Singh A."/>
            <person name="Seah K."/>
            <person name="Emmerich C."/>
        </authorList>
    </citation>
    <scope>NUCLEOTIDE SEQUENCE</scope>
    <source>
        <strain evidence="3">DP1</strain>
    </source>
</reference>
<evidence type="ECO:0000256" key="1">
    <source>
        <dbReference type="SAM" id="Coils"/>
    </source>
</evidence>
<feature type="coiled-coil region" evidence="1">
    <location>
        <begin position="176"/>
        <end position="210"/>
    </location>
</feature>
<feature type="compositionally biased region" description="Basic residues" evidence="2">
    <location>
        <begin position="414"/>
        <end position="424"/>
    </location>
</feature>
<accession>A0AAD1UI55</accession>
<feature type="coiled-coil region" evidence="1">
    <location>
        <begin position="261"/>
        <end position="295"/>
    </location>
</feature>
<feature type="coiled-coil region" evidence="1">
    <location>
        <begin position="75"/>
        <end position="130"/>
    </location>
</feature>
<keyword evidence="1" id="KW-0175">Coiled coil</keyword>
<dbReference type="EMBL" id="CAMPGE010010289">
    <property type="protein sequence ID" value="CAI2369137.1"/>
    <property type="molecule type" value="Genomic_DNA"/>
</dbReference>
<feature type="region of interest" description="Disordered" evidence="2">
    <location>
        <begin position="414"/>
        <end position="438"/>
    </location>
</feature>